<accession>A0A516GZB7</accession>
<dbReference type="AlphaFoldDB" id="A0A516GZB7"/>
<evidence type="ECO:0000313" key="5">
    <source>
        <dbReference type="EMBL" id="QDO96873.1"/>
    </source>
</evidence>
<dbReference type="PROSITE" id="PS01117">
    <property type="entry name" value="HTH_MARR_1"/>
    <property type="match status" value="1"/>
</dbReference>
<dbReference type="RefSeq" id="WP_144067854.1">
    <property type="nucleotide sequence ID" value="NZ_CP041636.1"/>
</dbReference>
<dbReference type="GO" id="GO:0003700">
    <property type="term" value="F:DNA-binding transcription factor activity"/>
    <property type="evidence" value="ECO:0007669"/>
    <property type="project" value="InterPro"/>
</dbReference>
<dbReference type="Pfam" id="PF12802">
    <property type="entry name" value="MarR_2"/>
    <property type="match status" value="1"/>
</dbReference>
<dbReference type="GO" id="GO:0003677">
    <property type="term" value="F:DNA binding"/>
    <property type="evidence" value="ECO:0007669"/>
    <property type="project" value="UniProtKB-KW"/>
</dbReference>
<keyword evidence="3" id="KW-0804">Transcription</keyword>
<dbReference type="PANTHER" id="PTHR33164">
    <property type="entry name" value="TRANSCRIPTIONAL REGULATOR, MARR FAMILY"/>
    <property type="match status" value="1"/>
</dbReference>
<organism evidence="5 6">
    <name type="scientific">Ferrovibrio terrae</name>
    <dbReference type="NCBI Taxonomy" id="2594003"/>
    <lineage>
        <taxon>Bacteria</taxon>
        <taxon>Pseudomonadati</taxon>
        <taxon>Pseudomonadota</taxon>
        <taxon>Alphaproteobacteria</taxon>
        <taxon>Rhodospirillales</taxon>
        <taxon>Rhodospirillaceae</taxon>
        <taxon>Ferrovibrio</taxon>
    </lineage>
</organism>
<sequence length="167" mass="18459">MTATQKSSSPRKPAPRQTLLESARGSVDETISLFYLGYRAGVAGPKKVLDKLAFGRPHHRILYVVARRPGIAIANLIDLLEVSRQALHRPMRDLIAQGYLVQKPAPTNRRLTLLSLTPKGAALESRLTDLQYDAFAKAFSVTGPEAEQQWKAVMRALAEQVRPAFTV</sequence>
<dbReference type="Gene3D" id="1.10.10.10">
    <property type="entry name" value="Winged helix-like DNA-binding domain superfamily/Winged helix DNA-binding domain"/>
    <property type="match status" value="1"/>
</dbReference>
<dbReference type="SMART" id="SM00347">
    <property type="entry name" value="HTH_MARR"/>
    <property type="match status" value="1"/>
</dbReference>
<evidence type="ECO:0000256" key="1">
    <source>
        <dbReference type="ARBA" id="ARBA00023015"/>
    </source>
</evidence>
<dbReference type="InterPro" id="IPR039422">
    <property type="entry name" value="MarR/SlyA-like"/>
</dbReference>
<dbReference type="EMBL" id="CP041636">
    <property type="protein sequence ID" value="QDO96873.1"/>
    <property type="molecule type" value="Genomic_DNA"/>
</dbReference>
<evidence type="ECO:0000259" key="4">
    <source>
        <dbReference type="PROSITE" id="PS50995"/>
    </source>
</evidence>
<name>A0A516GZB7_9PROT</name>
<keyword evidence="2" id="KW-0238">DNA-binding</keyword>
<protein>
    <submittedName>
        <fullName evidence="5">Winged helix-turn-helix transcriptional regulator</fullName>
    </submittedName>
</protein>
<dbReference type="KEGG" id="fer:FNB15_06095"/>
<feature type="domain" description="HTH marR-type" evidence="4">
    <location>
        <begin position="30"/>
        <end position="159"/>
    </location>
</feature>
<gene>
    <name evidence="5" type="ORF">FNB15_06095</name>
</gene>
<proteinExistence type="predicted"/>
<evidence type="ECO:0000256" key="2">
    <source>
        <dbReference type="ARBA" id="ARBA00023125"/>
    </source>
</evidence>
<evidence type="ECO:0000256" key="3">
    <source>
        <dbReference type="ARBA" id="ARBA00023163"/>
    </source>
</evidence>
<dbReference type="InterPro" id="IPR036388">
    <property type="entry name" value="WH-like_DNA-bd_sf"/>
</dbReference>
<dbReference type="PANTHER" id="PTHR33164:SF44">
    <property type="entry name" value="TRANSCRIPTIONAL REGULATORY PROTEIN"/>
    <property type="match status" value="1"/>
</dbReference>
<dbReference type="SUPFAM" id="SSF46785">
    <property type="entry name" value="Winged helix' DNA-binding domain"/>
    <property type="match status" value="1"/>
</dbReference>
<dbReference type="InterPro" id="IPR036390">
    <property type="entry name" value="WH_DNA-bd_sf"/>
</dbReference>
<keyword evidence="6" id="KW-1185">Reference proteome</keyword>
<dbReference type="GO" id="GO:0006950">
    <property type="term" value="P:response to stress"/>
    <property type="evidence" value="ECO:0007669"/>
    <property type="project" value="TreeGrafter"/>
</dbReference>
<dbReference type="InterPro" id="IPR000835">
    <property type="entry name" value="HTH_MarR-typ"/>
</dbReference>
<keyword evidence="1" id="KW-0805">Transcription regulation</keyword>
<dbReference type="InterPro" id="IPR023187">
    <property type="entry name" value="Tscrpt_reg_MarR-type_CS"/>
</dbReference>
<evidence type="ECO:0000313" key="6">
    <source>
        <dbReference type="Proteomes" id="UP000317496"/>
    </source>
</evidence>
<dbReference type="PROSITE" id="PS50995">
    <property type="entry name" value="HTH_MARR_2"/>
    <property type="match status" value="1"/>
</dbReference>
<dbReference type="Proteomes" id="UP000317496">
    <property type="component" value="Chromosome"/>
</dbReference>
<reference evidence="5 6" key="1">
    <citation type="submission" date="2019-07" db="EMBL/GenBank/DDBJ databases">
        <title>Genome sequencing for Ferrovibrio sp. K5.</title>
        <authorList>
            <person name="Park S.-J."/>
        </authorList>
    </citation>
    <scope>NUCLEOTIDE SEQUENCE [LARGE SCALE GENOMIC DNA]</scope>
    <source>
        <strain evidence="5 6">K5</strain>
    </source>
</reference>
<dbReference type="OrthoDB" id="9799368at2"/>